<evidence type="ECO:0000313" key="2">
    <source>
        <dbReference type="Proteomes" id="UP000727407"/>
    </source>
</evidence>
<organism evidence="1 2">
    <name type="scientific">Clarias magur</name>
    <name type="common">Asian catfish</name>
    <name type="synonym">Macropteronotus magur</name>
    <dbReference type="NCBI Taxonomy" id="1594786"/>
    <lineage>
        <taxon>Eukaryota</taxon>
        <taxon>Metazoa</taxon>
        <taxon>Chordata</taxon>
        <taxon>Craniata</taxon>
        <taxon>Vertebrata</taxon>
        <taxon>Euteleostomi</taxon>
        <taxon>Actinopterygii</taxon>
        <taxon>Neopterygii</taxon>
        <taxon>Teleostei</taxon>
        <taxon>Ostariophysi</taxon>
        <taxon>Siluriformes</taxon>
        <taxon>Clariidae</taxon>
        <taxon>Clarias</taxon>
    </lineage>
</organism>
<reference evidence="1" key="1">
    <citation type="submission" date="2020-07" db="EMBL/GenBank/DDBJ databases">
        <title>Clarias magur genome sequencing, assembly and annotation.</title>
        <authorList>
            <person name="Kushwaha B."/>
            <person name="Kumar R."/>
            <person name="Das P."/>
            <person name="Joshi C.G."/>
            <person name="Kumar D."/>
            <person name="Nagpure N.S."/>
            <person name="Pandey M."/>
            <person name="Agarwal S."/>
            <person name="Srivastava S."/>
            <person name="Singh M."/>
            <person name="Sahoo L."/>
            <person name="Jayasankar P."/>
            <person name="Meher P.K."/>
            <person name="Koringa P.G."/>
            <person name="Iquebal M.A."/>
            <person name="Das S.P."/>
            <person name="Bit A."/>
            <person name="Patnaik S."/>
            <person name="Patel N."/>
            <person name="Shah T.M."/>
            <person name="Hinsu A."/>
            <person name="Jena J.K."/>
        </authorList>
    </citation>
    <scope>NUCLEOTIDE SEQUENCE</scope>
    <source>
        <strain evidence="1">CIFAMagur01</strain>
        <tissue evidence="1">Testis</tissue>
    </source>
</reference>
<feature type="non-terminal residue" evidence="1">
    <location>
        <position position="53"/>
    </location>
</feature>
<dbReference type="EMBL" id="QNUK01000319">
    <property type="protein sequence ID" value="KAF5895514.1"/>
    <property type="molecule type" value="Genomic_DNA"/>
</dbReference>
<keyword evidence="2" id="KW-1185">Reference proteome</keyword>
<sequence>MAHQLGRTLELSCHMAACSARAGLSRAASLIDEMAPFVLRHLSTVSTATQISA</sequence>
<gene>
    <name evidence="1" type="ORF">DAT39_014773</name>
</gene>
<comment type="caution">
    <text evidence="1">The sequence shown here is derived from an EMBL/GenBank/DDBJ whole genome shotgun (WGS) entry which is preliminary data.</text>
</comment>
<accession>A0A8J4WXG8</accession>
<name>A0A8J4WXG8_CLAMG</name>
<dbReference type="Proteomes" id="UP000727407">
    <property type="component" value="Unassembled WGS sequence"/>
</dbReference>
<evidence type="ECO:0000313" key="1">
    <source>
        <dbReference type="EMBL" id="KAF5895514.1"/>
    </source>
</evidence>
<proteinExistence type="predicted"/>
<protein>
    <submittedName>
        <fullName evidence="1">Uncharacterized protein</fullName>
    </submittedName>
</protein>
<dbReference type="AlphaFoldDB" id="A0A8J4WXG8"/>